<keyword evidence="9" id="KW-0413">Isomerase</keyword>
<dbReference type="GO" id="GO:0016787">
    <property type="term" value="F:hydrolase activity"/>
    <property type="evidence" value="ECO:0007669"/>
    <property type="project" value="UniProtKB-KW"/>
</dbReference>
<dbReference type="InterPro" id="IPR036185">
    <property type="entry name" value="DNA_heli_DnaB-like_N_sf"/>
</dbReference>
<dbReference type="GO" id="GO:0043139">
    <property type="term" value="F:5'-3' DNA helicase activity"/>
    <property type="evidence" value="ECO:0007669"/>
    <property type="project" value="UniProtKB-EC"/>
</dbReference>
<dbReference type="Proteomes" id="UP000176770">
    <property type="component" value="Unassembled WGS sequence"/>
</dbReference>
<dbReference type="InterPro" id="IPR007694">
    <property type="entry name" value="DNA_helicase_DnaB-like_C"/>
</dbReference>
<comment type="caution">
    <text evidence="13">The sequence shown here is derived from an EMBL/GenBank/DDBJ whole genome shotgun (WGS) entry which is preliminary data.</text>
</comment>
<evidence type="ECO:0000256" key="4">
    <source>
        <dbReference type="ARBA" id="ARBA00022741"/>
    </source>
</evidence>
<evidence type="ECO:0000256" key="1">
    <source>
        <dbReference type="ARBA" id="ARBA00008428"/>
    </source>
</evidence>
<dbReference type="Pfam" id="PF03796">
    <property type="entry name" value="DnaB_C"/>
    <property type="match status" value="1"/>
</dbReference>
<dbReference type="Gene3D" id="3.40.50.300">
    <property type="entry name" value="P-loop containing nucleotide triphosphate hydrolases"/>
    <property type="match status" value="1"/>
</dbReference>
<evidence type="ECO:0000256" key="2">
    <source>
        <dbReference type="ARBA" id="ARBA00022515"/>
    </source>
</evidence>
<reference evidence="13 14" key="1">
    <citation type="journal article" date="2016" name="Nat. Commun.">
        <title>Thousands of microbial genomes shed light on interconnected biogeochemical processes in an aquifer system.</title>
        <authorList>
            <person name="Anantharaman K."/>
            <person name="Brown C.T."/>
            <person name="Hug L.A."/>
            <person name="Sharon I."/>
            <person name="Castelle C.J."/>
            <person name="Probst A.J."/>
            <person name="Thomas B.C."/>
            <person name="Singh A."/>
            <person name="Wilkins M.J."/>
            <person name="Karaoz U."/>
            <person name="Brodie E.L."/>
            <person name="Williams K.H."/>
            <person name="Hubbard S.S."/>
            <person name="Banfield J.F."/>
        </authorList>
    </citation>
    <scope>NUCLEOTIDE SEQUENCE [LARGE SCALE GENOMIC DNA]</scope>
</reference>
<keyword evidence="2" id="KW-0639">Primosome</keyword>
<dbReference type="PANTHER" id="PTHR30153">
    <property type="entry name" value="REPLICATIVE DNA HELICASE DNAB"/>
    <property type="match status" value="1"/>
</dbReference>
<feature type="non-terminal residue" evidence="13">
    <location>
        <position position="336"/>
    </location>
</feature>
<evidence type="ECO:0000313" key="13">
    <source>
        <dbReference type="EMBL" id="OGZ61869.1"/>
    </source>
</evidence>
<evidence type="ECO:0000256" key="8">
    <source>
        <dbReference type="ARBA" id="ARBA00023125"/>
    </source>
</evidence>
<dbReference type="EMBL" id="MHOK01000014">
    <property type="protein sequence ID" value="OGZ61869.1"/>
    <property type="molecule type" value="Genomic_DNA"/>
</dbReference>
<keyword evidence="6 13" id="KW-0347">Helicase</keyword>
<dbReference type="STRING" id="1802165.A3F94_02100"/>
<evidence type="ECO:0000259" key="12">
    <source>
        <dbReference type="PROSITE" id="PS51199"/>
    </source>
</evidence>
<evidence type="ECO:0000256" key="3">
    <source>
        <dbReference type="ARBA" id="ARBA00022705"/>
    </source>
</evidence>
<keyword evidence="8" id="KW-0238">DNA-binding</keyword>
<dbReference type="InterPro" id="IPR016136">
    <property type="entry name" value="DNA_helicase_N/primase_C"/>
</dbReference>
<dbReference type="PANTHER" id="PTHR30153:SF2">
    <property type="entry name" value="REPLICATIVE DNA HELICASE"/>
    <property type="match status" value="1"/>
</dbReference>
<protein>
    <recommendedName>
        <fullName evidence="10">DNA 5'-3' helicase</fullName>
        <ecNumber evidence="10">5.6.2.3</ecNumber>
    </recommendedName>
</protein>
<keyword evidence="3" id="KW-0235">DNA replication</keyword>
<name>A0A1G2HHK4_9BACT</name>
<dbReference type="GO" id="GO:0006269">
    <property type="term" value="P:DNA replication, synthesis of primer"/>
    <property type="evidence" value="ECO:0007669"/>
    <property type="project" value="UniProtKB-KW"/>
</dbReference>
<dbReference type="EC" id="5.6.2.3" evidence="10"/>
<dbReference type="Pfam" id="PF00772">
    <property type="entry name" value="DnaB"/>
    <property type="match status" value="1"/>
</dbReference>
<evidence type="ECO:0000313" key="14">
    <source>
        <dbReference type="Proteomes" id="UP000176770"/>
    </source>
</evidence>
<keyword evidence="7" id="KW-0067">ATP-binding</keyword>
<organism evidence="13 14">
    <name type="scientific">Candidatus Spechtbacteria bacterium RIFCSPLOWO2_12_FULL_38_22</name>
    <dbReference type="NCBI Taxonomy" id="1802165"/>
    <lineage>
        <taxon>Bacteria</taxon>
        <taxon>Candidatus Spechtiibacteriota</taxon>
    </lineage>
</organism>
<evidence type="ECO:0000256" key="10">
    <source>
        <dbReference type="ARBA" id="ARBA00044969"/>
    </source>
</evidence>
<keyword evidence="4" id="KW-0547">Nucleotide-binding</keyword>
<dbReference type="SUPFAM" id="SSF52540">
    <property type="entry name" value="P-loop containing nucleoside triphosphate hydrolases"/>
    <property type="match status" value="1"/>
</dbReference>
<evidence type="ECO:0000256" key="9">
    <source>
        <dbReference type="ARBA" id="ARBA00023235"/>
    </source>
</evidence>
<evidence type="ECO:0000256" key="5">
    <source>
        <dbReference type="ARBA" id="ARBA00022801"/>
    </source>
</evidence>
<dbReference type="InterPro" id="IPR007693">
    <property type="entry name" value="DNA_helicase_DnaB-like_N"/>
</dbReference>
<dbReference type="InterPro" id="IPR027417">
    <property type="entry name" value="P-loop_NTPase"/>
</dbReference>
<dbReference type="GO" id="GO:1990077">
    <property type="term" value="C:primosome complex"/>
    <property type="evidence" value="ECO:0007669"/>
    <property type="project" value="UniProtKB-KW"/>
</dbReference>
<evidence type="ECO:0000256" key="11">
    <source>
        <dbReference type="ARBA" id="ARBA00048954"/>
    </source>
</evidence>
<evidence type="ECO:0000256" key="6">
    <source>
        <dbReference type="ARBA" id="ARBA00022806"/>
    </source>
</evidence>
<feature type="domain" description="SF4 helicase" evidence="12">
    <location>
        <begin position="193"/>
        <end position="336"/>
    </location>
</feature>
<dbReference type="GO" id="GO:0005829">
    <property type="term" value="C:cytosol"/>
    <property type="evidence" value="ECO:0007669"/>
    <property type="project" value="TreeGrafter"/>
</dbReference>
<evidence type="ECO:0000256" key="7">
    <source>
        <dbReference type="ARBA" id="ARBA00022840"/>
    </source>
</evidence>
<proteinExistence type="inferred from homology"/>
<dbReference type="FunFam" id="1.10.860.10:FF:000001">
    <property type="entry name" value="Replicative DNA helicase"/>
    <property type="match status" value="1"/>
</dbReference>
<keyword evidence="5" id="KW-0378">Hydrolase</keyword>
<dbReference type="AlphaFoldDB" id="A0A1G2HHK4"/>
<dbReference type="SUPFAM" id="SSF48024">
    <property type="entry name" value="N-terminal domain of DnaB helicase"/>
    <property type="match status" value="1"/>
</dbReference>
<comment type="catalytic activity">
    <reaction evidence="11">
        <text>ATP + H2O = ADP + phosphate + H(+)</text>
        <dbReference type="Rhea" id="RHEA:13065"/>
        <dbReference type="ChEBI" id="CHEBI:15377"/>
        <dbReference type="ChEBI" id="CHEBI:15378"/>
        <dbReference type="ChEBI" id="CHEBI:30616"/>
        <dbReference type="ChEBI" id="CHEBI:43474"/>
        <dbReference type="ChEBI" id="CHEBI:456216"/>
        <dbReference type="EC" id="5.6.2.3"/>
    </reaction>
</comment>
<gene>
    <name evidence="13" type="ORF">A3F94_02100</name>
</gene>
<dbReference type="GO" id="GO:0003677">
    <property type="term" value="F:DNA binding"/>
    <property type="evidence" value="ECO:0007669"/>
    <property type="project" value="UniProtKB-KW"/>
</dbReference>
<dbReference type="PROSITE" id="PS51199">
    <property type="entry name" value="SF4_HELICASE"/>
    <property type="match status" value="1"/>
</dbReference>
<accession>A0A1G2HHK4</accession>
<dbReference type="GO" id="GO:0005524">
    <property type="term" value="F:ATP binding"/>
    <property type="evidence" value="ECO:0007669"/>
    <property type="project" value="UniProtKB-KW"/>
</dbReference>
<comment type="similarity">
    <text evidence="1">Belongs to the helicase family. DnaB subfamily.</text>
</comment>
<sequence>MFFIEINGKIVVMAKNSQNLDRLPPQDIEAEQSVLGSILIDKEAFYKIIDKLSSHDFYLDTHKKIYDTMVELAEKSKPLDILSVGSRLKEKGHLKNVGGQTILTSLVNSVPSASHIVHYADIVHKKSILRKLIESSYHIAQLGYSEHEDVDVLLDEAEQKVFQIASRANTQTFGKLKTSLEEAFERIDKLHKGDGELRGVPTGFSELDYMLAGLQKTDLIILAARPSLGKSALALDIARKVSIKYKIPVGIFSLEMSKDQIVDRLIAAEAGVDLWKLRTGRLNSKGEYNDFEKIQSALGTLSEAPIFIDDGLTFSVLQMRAMARRLQAEHGLGLLI</sequence>
<dbReference type="Gene3D" id="1.10.860.10">
    <property type="entry name" value="DNAb Helicase, Chain A"/>
    <property type="match status" value="1"/>
</dbReference>